<dbReference type="AlphaFoldDB" id="A0A0A9CI89"/>
<dbReference type="EMBL" id="GBRH01223747">
    <property type="protein sequence ID" value="JAD74148.1"/>
    <property type="molecule type" value="Transcribed_RNA"/>
</dbReference>
<reference evidence="1" key="2">
    <citation type="journal article" date="2015" name="Data Brief">
        <title>Shoot transcriptome of the giant reed, Arundo donax.</title>
        <authorList>
            <person name="Barrero R.A."/>
            <person name="Guerrero F.D."/>
            <person name="Moolhuijzen P."/>
            <person name="Goolsby J.A."/>
            <person name="Tidwell J."/>
            <person name="Bellgard S.E."/>
            <person name="Bellgard M.I."/>
        </authorList>
    </citation>
    <scope>NUCLEOTIDE SEQUENCE</scope>
    <source>
        <tissue evidence="1">Shoot tissue taken approximately 20 cm above the soil surface</tissue>
    </source>
</reference>
<proteinExistence type="predicted"/>
<protein>
    <submittedName>
        <fullName evidence="1">Uncharacterized protein</fullName>
    </submittedName>
</protein>
<evidence type="ECO:0000313" key="1">
    <source>
        <dbReference type="EMBL" id="JAD74148.1"/>
    </source>
</evidence>
<reference evidence="1" key="1">
    <citation type="submission" date="2014-09" db="EMBL/GenBank/DDBJ databases">
        <authorList>
            <person name="Magalhaes I.L.F."/>
            <person name="Oliveira U."/>
            <person name="Santos F.R."/>
            <person name="Vidigal T.H.D.A."/>
            <person name="Brescovit A.D."/>
            <person name="Santos A.J."/>
        </authorList>
    </citation>
    <scope>NUCLEOTIDE SEQUENCE</scope>
    <source>
        <tissue evidence="1">Shoot tissue taken approximately 20 cm above the soil surface</tissue>
    </source>
</reference>
<name>A0A0A9CI89_ARUDO</name>
<accession>A0A0A9CI89</accession>
<sequence>MFDHSILYYEPQHPPPPELGGEGGHDIKLNLDRRLVIDCLCDAYTAPKDT</sequence>
<organism evidence="1">
    <name type="scientific">Arundo donax</name>
    <name type="common">Giant reed</name>
    <name type="synonym">Donax arundinaceus</name>
    <dbReference type="NCBI Taxonomy" id="35708"/>
    <lineage>
        <taxon>Eukaryota</taxon>
        <taxon>Viridiplantae</taxon>
        <taxon>Streptophyta</taxon>
        <taxon>Embryophyta</taxon>
        <taxon>Tracheophyta</taxon>
        <taxon>Spermatophyta</taxon>
        <taxon>Magnoliopsida</taxon>
        <taxon>Liliopsida</taxon>
        <taxon>Poales</taxon>
        <taxon>Poaceae</taxon>
        <taxon>PACMAD clade</taxon>
        <taxon>Arundinoideae</taxon>
        <taxon>Arundineae</taxon>
        <taxon>Arundo</taxon>
    </lineage>
</organism>